<evidence type="ECO:0000313" key="1">
    <source>
        <dbReference type="EMBL" id="EMO62685.1"/>
    </source>
</evidence>
<evidence type="ECO:0000313" key="2">
    <source>
        <dbReference type="Proteomes" id="UP000012159"/>
    </source>
</evidence>
<dbReference type="AlphaFoldDB" id="M6W0S3"/>
<dbReference type="EMBL" id="AKWF02000076">
    <property type="protein sequence ID" value="EMO62685.1"/>
    <property type="molecule type" value="Genomic_DNA"/>
</dbReference>
<proteinExistence type="predicted"/>
<organism evidence="1 2">
    <name type="scientific">Leptospira borgpetersenii serovar Pomona str. 200901868</name>
    <dbReference type="NCBI Taxonomy" id="1192866"/>
    <lineage>
        <taxon>Bacteria</taxon>
        <taxon>Pseudomonadati</taxon>
        <taxon>Spirochaetota</taxon>
        <taxon>Spirochaetia</taxon>
        <taxon>Leptospirales</taxon>
        <taxon>Leptospiraceae</taxon>
        <taxon>Leptospira</taxon>
    </lineage>
</organism>
<name>M6W0S3_LEPBO</name>
<dbReference type="Proteomes" id="UP000012159">
    <property type="component" value="Unassembled WGS sequence"/>
</dbReference>
<gene>
    <name evidence="1" type="ORF">LEP1GSC133_1752</name>
</gene>
<comment type="caution">
    <text evidence="1">The sequence shown here is derived from an EMBL/GenBank/DDBJ whole genome shotgun (WGS) entry which is preliminary data.</text>
</comment>
<protein>
    <submittedName>
        <fullName evidence="1">Uncharacterized protein</fullName>
    </submittedName>
</protein>
<reference evidence="1 2" key="1">
    <citation type="submission" date="2013-01" db="EMBL/GenBank/DDBJ databases">
        <authorList>
            <person name="Harkins D.M."/>
            <person name="Durkin A.S."/>
            <person name="Brinkac L.M."/>
            <person name="Haft D.H."/>
            <person name="Selengut J.D."/>
            <person name="Sanka R."/>
            <person name="DePew J."/>
            <person name="Purushe J."/>
            <person name="Picardeau M."/>
            <person name="Werts C."/>
            <person name="Goarant C."/>
            <person name="Vinetz J.M."/>
            <person name="Sutton G.G."/>
            <person name="Nierman W.C."/>
            <person name="Fouts D.E."/>
        </authorList>
    </citation>
    <scope>NUCLEOTIDE SEQUENCE [LARGE SCALE GENOMIC DNA]</scope>
    <source>
        <strain evidence="1 2">200901868</strain>
    </source>
</reference>
<accession>M6W0S3</accession>
<sequence length="57" mass="6718">MQAQDLTLNQISNCSYYSEYHNQFVSKVRIFTSSKKLIILNSAQFCEDFYIFAKIAR</sequence>